<evidence type="ECO:0000313" key="5">
    <source>
        <dbReference type="Proteomes" id="UP000463138"/>
    </source>
</evidence>
<evidence type="ECO:0000256" key="2">
    <source>
        <dbReference type="ARBA" id="ARBA00022729"/>
    </source>
</evidence>
<dbReference type="Proteomes" id="UP000463138">
    <property type="component" value="Unassembled WGS sequence"/>
</dbReference>
<dbReference type="EMBL" id="QOVF01000001">
    <property type="protein sequence ID" value="KAA0696716.1"/>
    <property type="molecule type" value="Genomic_DNA"/>
</dbReference>
<proteinExistence type="inferred from homology"/>
<keyword evidence="5" id="KW-1185">Reference proteome</keyword>
<dbReference type="RefSeq" id="WP_149331958.1">
    <property type="nucleotide sequence ID" value="NZ_QOVF01000001.1"/>
</dbReference>
<gene>
    <name evidence="4" type="ORF">DT594_05165</name>
</gene>
<dbReference type="AlphaFoldDB" id="A0A7V7KZ32"/>
<dbReference type="InterPro" id="IPR028081">
    <property type="entry name" value="Leu-bd"/>
</dbReference>
<dbReference type="SUPFAM" id="SSF53822">
    <property type="entry name" value="Periplasmic binding protein-like I"/>
    <property type="match status" value="1"/>
</dbReference>
<dbReference type="Pfam" id="PF13458">
    <property type="entry name" value="Peripla_BP_6"/>
    <property type="match status" value="1"/>
</dbReference>
<comment type="caution">
    <text evidence="4">The sequence shown here is derived from an EMBL/GenBank/DDBJ whole genome shotgun (WGS) entry which is preliminary data.</text>
</comment>
<dbReference type="OrthoDB" id="9147078at2"/>
<evidence type="ECO:0000259" key="3">
    <source>
        <dbReference type="Pfam" id="PF13458"/>
    </source>
</evidence>
<sequence length="409" mass="45442">MLFCALLNSQTAGAADPILLGLNAPRSGEYEQEGLMQVRGALMAVDEINQAGGVLRRPLAILERDTASKPARAVSNVNELAAEGAQMLFGGASSAVAVAAGKRARDLGLLYFGTLTYSNDTTGKDAHRYMFRESYNAWMASRVLGQQLNEQMPDTRYFYVTADYTWGHTTEQSMRHFTGTDDLSEHGRTLIPFPGSMQKDLRVAMQAALDAKPEVLVLVLFGDQMVKGMRMAHQMGLTKTTQIVVPNLTLSMVEQAGPALMEGVLGASAWTWNVPYVYNHARGQAFVERFVELYQTYPSTSAASAYSIVYQWADAVARTGSLDTERLITALEGHEYQLLKDAQSWRAFDHQNVQTVYAVRIKPRSKVMLDPLRQDYFELLAAMPGEQAAMSKEQWIAERRAHNQPEQLR</sequence>
<dbReference type="InterPro" id="IPR028082">
    <property type="entry name" value="Peripla_BP_I"/>
</dbReference>
<organism evidence="4 5">
    <name type="scientific">Halopseudomonas laoshanensis</name>
    <dbReference type="NCBI Taxonomy" id="2268758"/>
    <lineage>
        <taxon>Bacteria</taxon>
        <taxon>Pseudomonadati</taxon>
        <taxon>Pseudomonadota</taxon>
        <taxon>Gammaproteobacteria</taxon>
        <taxon>Pseudomonadales</taxon>
        <taxon>Pseudomonadaceae</taxon>
        <taxon>Halopseudomonas</taxon>
    </lineage>
</organism>
<evidence type="ECO:0000313" key="4">
    <source>
        <dbReference type="EMBL" id="KAA0696716.1"/>
    </source>
</evidence>
<dbReference type="InterPro" id="IPR051010">
    <property type="entry name" value="BCAA_transport"/>
</dbReference>
<keyword evidence="2" id="KW-0732">Signal</keyword>
<feature type="domain" description="Leucine-binding protein" evidence="3">
    <location>
        <begin position="18"/>
        <end position="362"/>
    </location>
</feature>
<comment type="similarity">
    <text evidence="1">Belongs to the leucine-binding protein family.</text>
</comment>
<name>A0A7V7KZ32_9GAMM</name>
<dbReference type="PANTHER" id="PTHR30483:SF6">
    <property type="entry name" value="PERIPLASMIC BINDING PROTEIN OF ABC TRANSPORTER FOR NATURAL AMINO ACIDS"/>
    <property type="match status" value="1"/>
</dbReference>
<reference evidence="4 5" key="1">
    <citation type="submission" date="2018-07" db="EMBL/GenBank/DDBJ databases">
        <title>Pseudomonas laoshanensis sp. nov., isolated from soil.</title>
        <authorList>
            <person name="Sun J."/>
            <person name="Yu L."/>
            <person name="Wang M."/>
            <person name="Zhang C."/>
        </authorList>
    </citation>
    <scope>NUCLEOTIDE SEQUENCE [LARGE SCALE GENOMIC DNA]</scope>
    <source>
        <strain evidence="4 5">Y22</strain>
    </source>
</reference>
<dbReference type="PANTHER" id="PTHR30483">
    <property type="entry name" value="LEUCINE-SPECIFIC-BINDING PROTEIN"/>
    <property type="match status" value="1"/>
</dbReference>
<evidence type="ECO:0000256" key="1">
    <source>
        <dbReference type="ARBA" id="ARBA00010062"/>
    </source>
</evidence>
<protein>
    <submittedName>
        <fullName evidence="4">Branched-chain amino acid ABC transporter substrate-binding protein</fullName>
    </submittedName>
</protein>
<accession>A0A7V7KZ32</accession>
<dbReference type="Gene3D" id="3.40.50.2300">
    <property type="match status" value="2"/>
</dbReference>